<keyword evidence="2" id="KW-1185">Reference proteome</keyword>
<protein>
    <submittedName>
        <fullName evidence="1">Uncharacterized protein</fullName>
    </submittedName>
</protein>
<evidence type="ECO:0000313" key="1">
    <source>
        <dbReference type="EMBL" id="GIY23682.1"/>
    </source>
</evidence>
<dbReference type="AlphaFoldDB" id="A0AAV4RU90"/>
<dbReference type="Proteomes" id="UP001054837">
    <property type="component" value="Unassembled WGS sequence"/>
</dbReference>
<name>A0AAV4RU90_9ARAC</name>
<dbReference type="EMBL" id="BPLQ01006574">
    <property type="protein sequence ID" value="GIY23682.1"/>
    <property type="molecule type" value="Genomic_DNA"/>
</dbReference>
<evidence type="ECO:0000313" key="2">
    <source>
        <dbReference type="Proteomes" id="UP001054837"/>
    </source>
</evidence>
<accession>A0AAV4RU90</accession>
<reference evidence="1 2" key="1">
    <citation type="submission" date="2021-06" db="EMBL/GenBank/DDBJ databases">
        <title>Caerostris darwini draft genome.</title>
        <authorList>
            <person name="Kono N."/>
            <person name="Arakawa K."/>
        </authorList>
    </citation>
    <scope>NUCLEOTIDE SEQUENCE [LARGE SCALE GENOMIC DNA]</scope>
</reference>
<sequence>MQMNKLGKTLEDFTSVLFERTMDVSNGASSLSESFLAAGQYIVHAEDGDETLGISGDSMDSGGKDRVPLREQVTEGYGKATFQAFLFEDSASARIN</sequence>
<proteinExistence type="predicted"/>
<gene>
    <name evidence="1" type="ORF">CDAR_31944</name>
</gene>
<organism evidence="1 2">
    <name type="scientific">Caerostris darwini</name>
    <dbReference type="NCBI Taxonomy" id="1538125"/>
    <lineage>
        <taxon>Eukaryota</taxon>
        <taxon>Metazoa</taxon>
        <taxon>Ecdysozoa</taxon>
        <taxon>Arthropoda</taxon>
        <taxon>Chelicerata</taxon>
        <taxon>Arachnida</taxon>
        <taxon>Araneae</taxon>
        <taxon>Araneomorphae</taxon>
        <taxon>Entelegynae</taxon>
        <taxon>Araneoidea</taxon>
        <taxon>Araneidae</taxon>
        <taxon>Caerostris</taxon>
    </lineage>
</organism>
<comment type="caution">
    <text evidence="1">The sequence shown here is derived from an EMBL/GenBank/DDBJ whole genome shotgun (WGS) entry which is preliminary data.</text>
</comment>